<reference evidence="2" key="1">
    <citation type="submission" date="2017-01" db="EMBL/GenBank/DDBJ databases">
        <authorList>
            <person name="Varghese N."/>
            <person name="Submissions S."/>
        </authorList>
    </citation>
    <scope>NUCLEOTIDE SEQUENCE [LARGE SCALE GENOMIC DNA]</scope>
    <source>
        <strain evidence="2">DSM 22306</strain>
    </source>
</reference>
<evidence type="ECO:0000313" key="1">
    <source>
        <dbReference type="EMBL" id="SIT07265.1"/>
    </source>
</evidence>
<organism evidence="1 2">
    <name type="scientific">Neptunomonas antarctica</name>
    <dbReference type="NCBI Taxonomy" id="619304"/>
    <lineage>
        <taxon>Bacteria</taxon>
        <taxon>Pseudomonadati</taxon>
        <taxon>Pseudomonadota</taxon>
        <taxon>Gammaproteobacteria</taxon>
        <taxon>Oceanospirillales</taxon>
        <taxon>Oceanospirillaceae</taxon>
        <taxon>Neptunomonas</taxon>
    </lineage>
</organism>
<dbReference type="EMBL" id="FTOE01000013">
    <property type="protein sequence ID" value="SIT07265.1"/>
    <property type="molecule type" value="Genomic_DNA"/>
</dbReference>
<dbReference type="AlphaFoldDB" id="A0A1N7P9F0"/>
<dbReference type="Proteomes" id="UP000185999">
    <property type="component" value="Unassembled WGS sequence"/>
</dbReference>
<evidence type="ECO:0000313" key="2">
    <source>
        <dbReference type="Proteomes" id="UP000185999"/>
    </source>
</evidence>
<proteinExistence type="predicted"/>
<accession>A0A1N7P9F0</accession>
<name>A0A1N7P9F0_9GAMM</name>
<protein>
    <submittedName>
        <fullName evidence="1">Uncharacterized protein</fullName>
    </submittedName>
</protein>
<gene>
    <name evidence="1" type="ORF">SAMN05421760_11367</name>
</gene>
<keyword evidence="2" id="KW-1185">Reference proteome</keyword>
<sequence length="70" mass="7396">MHTNLPLSLGLHDHLSLCIHYLNSAHSHKAAVDDAPAATEIQSLNIDSEPIDTKIPAAAGISITSEVIIC</sequence>